<dbReference type="PANTHER" id="PTHR44200">
    <property type="entry name" value="DNAJ HOMOLOG SUBFAMILY C MEMBER 7"/>
    <property type="match status" value="1"/>
</dbReference>
<sequence>MIISLKVIQGLCVFLNQNAKALKAKKEEGNQAFKNNNYEAAYQLYTEALTIDPNNIKTNAKLYCNRATAGKLNQAIEDCTSAIKLDDTYIKAYLRRAQWYAIQST</sequence>
<dbReference type="GeneTree" id="ENSGT00940000181935"/>
<dbReference type="Pfam" id="PF07719">
    <property type="entry name" value="TPR_2"/>
    <property type="match status" value="1"/>
</dbReference>
<dbReference type="PROSITE" id="PS50005">
    <property type="entry name" value="TPR"/>
    <property type="match status" value="1"/>
</dbReference>
<keyword evidence="5" id="KW-1185">Reference proteome</keyword>
<dbReference type="PANTHER" id="PTHR44200:SF1">
    <property type="entry name" value="DNAJ HOMOLOG SUBFAMILY C MEMBER 7"/>
    <property type="match status" value="1"/>
</dbReference>
<reference evidence="4" key="2">
    <citation type="submission" date="2025-09" db="UniProtKB">
        <authorList>
            <consortium name="Ensembl"/>
        </authorList>
    </citation>
    <scope>IDENTIFICATION</scope>
</reference>
<evidence type="ECO:0000256" key="1">
    <source>
        <dbReference type="ARBA" id="ARBA00022737"/>
    </source>
</evidence>
<dbReference type="Gene3D" id="1.25.40.10">
    <property type="entry name" value="Tetratricopeptide repeat domain"/>
    <property type="match status" value="1"/>
</dbReference>
<dbReference type="SMART" id="SM00028">
    <property type="entry name" value="TPR"/>
    <property type="match status" value="2"/>
</dbReference>
<dbReference type="Ensembl" id="ENSSLDT00000003977.1">
    <property type="protein sequence ID" value="ENSSLDP00000003844.1"/>
    <property type="gene ID" value="ENSSLDG00000003043.1"/>
</dbReference>
<dbReference type="InterPro" id="IPR013105">
    <property type="entry name" value="TPR_2"/>
</dbReference>
<dbReference type="InterPro" id="IPR019734">
    <property type="entry name" value="TPR_rpt"/>
</dbReference>
<dbReference type="SUPFAM" id="SSF48452">
    <property type="entry name" value="TPR-like"/>
    <property type="match status" value="1"/>
</dbReference>
<protein>
    <submittedName>
        <fullName evidence="4">Uncharacterized protein</fullName>
    </submittedName>
</protein>
<dbReference type="STRING" id="1841481.ENSSLDP00000003844"/>
<evidence type="ECO:0000256" key="3">
    <source>
        <dbReference type="PROSITE-ProRule" id="PRU00339"/>
    </source>
</evidence>
<dbReference type="Proteomes" id="UP000261360">
    <property type="component" value="Unplaced"/>
</dbReference>
<reference evidence="4" key="1">
    <citation type="submission" date="2025-08" db="UniProtKB">
        <authorList>
            <consortium name="Ensembl"/>
        </authorList>
    </citation>
    <scope>IDENTIFICATION</scope>
</reference>
<proteinExistence type="predicted"/>
<organism evidence="4 5">
    <name type="scientific">Seriola lalandi dorsalis</name>
    <dbReference type="NCBI Taxonomy" id="1841481"/>
    <lineage>
        <taxon>Eukaryota</taxon>
        <taxon>Metazoa</taxon>
        <taxon>Chordata</taxon>
        <taxon>Craniata</taxon>
        <taxon>Vertebrata</taxon>
        <taxon>Euteleostomi</taxon>
        <taxon>Actinopterygii</taxon>
        <taxon>Neopterygii</taxon>
        <taxon>Teleostei</taxon>
        <taxon>Neoteleostei</taxon>
        <taxon>Acanthomorphata</taxon>
        <taxon>Carangaria</taxon>
        <taxon>Carangiformes</taxon>
        <taxon>Carangidae</taxon>
        <taxon>Seriola</taxon>
    </lineage>
</organism>
<name>A0A3B4WH33_SERLL</name>
<dbReference type="InterPro" id="IPR052758">
    <property type="entry name" value="SRC_co-chaperone"/>
</dbReference>
<feature type="repeat" description="TPR" evidence="3">
    <location>
        <begin position="22"/>
        <end position="55"/>
    </location>
</feature>
<evidence type="ECO:0000313" key="5">
    <source>
        <dbReference type="Proteomes" id="UP000261360"/>
    </source>
</evidence>
<dbReference type="AlphaFoldDB" id="A0A3B4WH33"/>
<keyword evidence="1" id="KW-0677">Repeat</keyword>
<accession>A0A3B4WH33</accession>
<dbReference type="InterPro" id="IPR011990">
    <property type="entry name" value="TPR-like_helical_dom_sf"/>
</dbReference>
<evidence type="ECO:0000256" key="2">
    <source>
        <dbReference type="ARBA" id="ARBA00022803"/>
    </source>
</evidence>
<keyword evidence="2 3" id="KW-0802">TPR repeat</keyword>
<evidence type="ECO:0000313" key="4">
    <source>
        <dbReference type="Ensembl" id="ENSSLDP00000003844.1"/>
    </source>
</evidence>